<name>A0A345YIZ5_9SPHN</name>
<keyword evidence="3" id="KW-1185">Reference proteome</keyword>
<organism evidence="2 3">
    <name type="scientific">Erythrobacter aureus</name>
    <dbReference type="NCBI Taxonomy" id="2182384"/>
    <lineage>
        <taxon>Bacteria</taxon>
        <taxon>Pseudomonadati</taxon>
        <taxon>Pseudomonadota</taxon>
        <taxon>Alphaproteobacteria</taxon>
        <taxon>Sphingomonadales</taxon>
        <taxon>Erythrobacteraceae</taxon>
        <taxon>Erythrobacter/Porphyrobacter group</taxon>
        <taxon>Erythrobacter</taxon>
    </lineage>
</organism>
<dbReference type="OrthoDB" id="9794834at2"/>
<reference evidence="2 3" key="1">
    <citation type="submission" date="2018-07" db="EMBL/GenBank/DDBJ databases">
        <title>Genome sequence of Erythrobacter strain YH-07, an antagonistic bacterium isolated from Yellow Sea.</title>
        <authorList>
            <person name="Tang T."/>
            <person name="Liu Q."/>
            <person name="Sun X."/>
        </authorList>
    </citation>
    <scope>NUCLEOTIDE SEQUENCE [LARGE SCALE GENOMIC DNA]</scope>
    <source>
        <strain evidence="2 3">YH-07</strain>
        <plasmid evidence="2 3">unnamed</plasmid>
    </source>
</reference>
<geneLocation type="plasmid" evidence="2 3">
    <name>unnamed</name>
</geneLocation>
<protein>
    <submittedName>
        <fullName evidence="2">ImmA/IrrE family metallo-endopeptidase</fullName>
    </submittedName>
</protein>
<keyword evidence="2" id="KW-0614">Plasmid</keyword>
<dbReference type="PANTHER" id="PTHR43236">
    <property type="entry name" value="ANTITOXIN HIGA1"/>
    <property type="match status" value="1"/>
</dbReference>
<dbReference type="Proteomes" id="UP000254508">
    <property type="component" value="Plasmid unnamed"/>
</dbReference>
<feature type="region of interest" description="Disordered" evidence="1">
    <location>
        <begin position="1"/>
        <end position="27"/>
    </location>
</feature>
<dbReference type="EMBL" id="CP031358">
    <property type="protein sequence ID" value="AXK43897.1"/>
    <property type="molecule type" value="Genomic_DNA"/>
</dbReference>
<dbReference type="AlphaFoldDB" id="A0A345YIZ5"/>
<evidence type="ECO:0000313" key="2">
    <source>
        <dbReference type="EMBL" id="AXK43897.1"/>
    </source>
</evidence>
<dbReference type="Gene3D" id="1.10.10.2910">
    <property type="match status" value="1"/>
</dbReference>
<evidence type="ECO:0000313" key="3">
    <source>
        <dbReference type="Proteomes" id="UP000254508"/>
    </source>
</evidence>
<gene>
    <name evidence="2" type="ORF">DVR09_15700</name>
</gene>
<dbReference type="PANTHER" id="PTHR43236:SF2">
    <property type="entry name" value="BLL0069 PROTEIN"/>
    <property type="match status" value="1"/>
</dbReference>
<dbReference type="KEGG" id="err:DVR09_15700"/>
<sequence>MAPAPCLSLSSSSQASSRSSEPSREYPMETDLSVVMRHVRQPPAHFPSIFEELEIGYHELPVESHVSGWIQLADGSYSVLVNRNESDQRKRLIAAHALAIFLLYRDKFHFRRSFGRHTFNLWGDLGEGLNEFSPLDSSYERMANKLAIQMLMPAATIRKLWLELPDADDDAKVSSLAARFAVSDETMKIRAKTLNLVERPSLMPDLPSLAPSEPVLA</sequence>
<evidence type="ECO:0000256" key="1">
    <source>
        <dbReference type="SAM" id="MobiDB-lite"/>
    </source>
</evidence>
<dbReference type="InterPro" id="IPR052345">
    <property type="entry name" value="Rad_response_metalloprotease"/>
</dbReference>
<accession>A0A345YIZ5</accession>
<proteinExistence type="predicted"/>
<feature type="compositionally biased region" description="Low complexity" evidence="1">
    <location>
        <begin position="8"/>
        <end position="20"/>
    </location>
</feature>